<feature type="domain" description="DUF11" evidence="2">
    <location>
        <begin position="303"/>
        <end position="392"/>
    </location>
</feature>
<dbReference type="SUPFAM" id="SSF48452">
    <property type="entry name" value="TPR-like"/>
    <property type="match status" value="1"/>
</dbReference>
<dbReference type="Proteomes" id="UP000534783">
    <property type="component" value="Unassembled WGS sequence"/>
</dbReference>
<evidence type="ECO:0000313" key="3">
    <source>
        <dbReference type="EMBL" id="NKE71410.1"/>
    </source>
</evidence>
<dbReference type="InterPro" id="IPR011990">
    <property type="entry name" value="TPR-like_helical_dom_sf"/>
</dbReference>
<dbReference type="InterPro" id="IPR047589">
    <property type="entry name" value="DUF11_rpt"/>
</dbReference>
<sequence>MFSLLLLPLFTPVVFSAEKDDSALFFQAHDLMEKRQAEKAIPIFEAVLEKYPESKIRDLALFWLGRAYLETKQTDKSREALSQLEKDFPESPLRTKLRRMIVSKEAALARAEKREAEKREREAKEAAAKAASRPKAAAKKTPPAAAKEALSEEKMPAPPRSASTRPAEGFLLVIPQVAEVKVEPAADEKRGYPGEDVEFPVVITNRGNGEDSFTLDSTFPIEFRPTFYAEGGAGETIQTTPTLQPDQSFRARLRVHLPSNMTDNQNKVFEIKVASRFDRNSFQWVRKTVVASAPLLLGEYRSDKERARPGEEVRYTIVLINNGSSEARDVRVRYAYHPSLVFLSASPQPERVESAGRAIYWNLSGINSKGNEKIEVAFKVGDETAAGQQVLNRGTYLASVGGEVPFLSPPVSVMQVASLRLEGAKEEQRVVSGDQVFFPFTLTNLGNGPDQFALKAAGAPSDRLTLYFDKNQDGLFQSGEPAITETPLLGTRENFPVLVGVKVPVGRDGERLDIRLDAQSRHDGKAIATASRALLLSLPMVAIQSQLLSRDNLPGGVISYQATVTNNGSGLARNVIVSELLPPELEFVHADPEPTEKEGKRWIWKMNDLGPQQKRTFAVSVRIRKGLPAGTTVQKQTEIFYQDLHGNRYP</sequence>
<dbReference type="NCBIfam" id="TIGR01451">
    <property type="entry name" value="B_ant_repeat"/>
    <property type="match status" value="2"/>
</dbReference>
<accession>A0A7X6IBF7</accession>
<feature type="compositionally biased region" description="Basic and acidic residues" evidence="1">
    <location>
        <begin position="112"/>
        <end position="127"/>
    </location>
</feature>
<dbReference type="InterPro" id="IPR001434">
    <property type="entry name" value="OmcB-like_DUF11"/>
</dbReference>
<evidence type="ECO:0000256" key="1">
    <source>
        <dbReference type="SAM" id="MobiDB-lite"/>
    </source>
</evidence>
<dbReference type="PANTHER" id="PTHR34819">
    <property type="entry name" value="LARGE CYSTEINE-RICH PERIPLASMIC PROTEIN OMCB"/>
    <property type="match status" value="1"/>
</dbReference>
<evidence type="ECO:0000313" key="4">
    <source>
        <dbReference type="Proteomes" id="UP000534783"/>
    </source>
</evidence>
<dbReference type="Pfam" id="PF14559">
    <property type="entry name" value="TPR_19"/>
    <property type="match status" value="1"/>
</dbReference>
<dbReference type="Pfam" id="PF01345">
    <property type="entry name" value="DUF11"/>
    <property type="match status" value="2"/>
</dbReference>
<reference evidence="3 4" key="1">
    <citation type="journal article" date="2020" name="Nature">
        <title>Bacterial chemolithoautotrophy via manganese oxidation.</title>
        <authorList>
            <person name="Yu H."/>
            <person name="Leadbetter J.R."/>
        </authorList>
    </citation>
    <scope>NUCLEOTIDE SEQUENCE [LARGE SCALE GENOMIC DNA]</scope>
    <source>
        <strain evidence="3 4">Mn-1</strain>
    </source>
</reference>
<protein>
    <submittedName>
        <fullName evidence="3">DUF11 domain-containing protein</fullName>
    </submittedName>
</protein>
<dbReference type="RefSeq" id="WP_168060020.1">
    <property type="nucleotide sequence ID" value="NZ_VTOW01000002.1"/>
</dbReference>
<dbReference type="InterPro" id="IPR051172">
    <property type="entry name" value="Chlamydia_OmcB"/>
</dbReference>
<dbReference type="Gene3D" id="1.25.40.10">
    <property type="entry name" value="Tetratricopeptide repeat domain"/>
    <property type="match status" value="1"/>
</dbReference>
<feature type="region of interest" description="Disordered" evidence="1">
    <location>
        <begin position="112"/>
        <end position="166"/>
    </location>
</feature>
<organism evidence="3 4">
    <name type="scientific">Candidatus Manganitrophus noduliformans</name>
    <dbReference type="NCBI Taxonomy" id="2606439"/>
    <lineage>
        <taxon>Bacteria</taxon>
        <taxon>Pseudomonadati</taxon>
        <taxon>Nitrospirota</taxon>
        <taxon>Nitrospiria</taxon>
        <taxon>Candidatus Troglogloeales</taxon>
        <taxon>Candidatus Manganitrophaceae</taxon>
        <taxon>Candidatus Manganitrophus</taxon>
    </lineage>
</organism>
<feature type="domain" description="DUF11" evidence="2">
    <location>
        <begin position="548"/>
        <end position="627"/>
    </location>
</feature>
<feature type="compositionally biased region" description="Low complexity" evidence="1">
    <location>
        <begin position="128"/>
        <end position="148"/>
    </location>
</feature>
<proteinExistence type="predicted"/>
<evidence type="ECO:0000259" key="2">
    <source>
        <dbReference type="Pfam" id="PF01345"/>
    </source>
</evidence>
<gene>
    <name evidence="3" type="ORF">MNODULE_11730</name>
</gene>
<dbReference type="AlphaFoldDB" id="A0A7X6IBF7"/>
<comment type="caution">
    <text evidence="3">The sequence shown here is derived from an EMBL/GenBank/DDBJ whole genome shotgun (WGS) entry which is preliminary data.</text>
</comment>
<keyword evidence="4" id="KW-1185">Reference proteome</keyword>
<name>A0A7X6IBF7_9BACT</name>
<dbReference type="EMBL" id="VTOW01000002">
    <property type="protein sequence ID" value="NKE71410.1"/>
    <property type="molecule type" value="Genomic_DNA"/>
</dbReference>